<dbReference type="InterPro" id="IPR008279">
    <property type="entry name" value="PEP-util_enz_mobile_dom"/>
</dbReference>
<dbReference type="InterPro" id="IPR000121">
    <property type="entry name" value="PEP_util_C"/>
</dbReference>
<keyword evidence="12 15" id="KW-0460">Magnesium</keyword>
<feature type="domain" description="PEP-utilising enzyme C-terminal" evidence="18">
    <location>
        <begin position="459"/>
        <end position="750"/>
    </location>
</feature>
<dbReference type="Pfam" id="PF02896">
    <property type="entry name" value="PEP-utilizers_C"/>
    <property type="match status" value="1"/>
</dbReference>
<dbReference type="NCBIfam" id="TIGR01418">
    <property type="entry name" value="PEP_synth"/>
    <property type="match status" value="1"/>
</dbReference>
<evidence type="ECO:0000256" key="3">
    <source>
        <dbReference type="ARBA" id="ARBA00004742"/>
    </source>
</evidence>
<dbReference type="FunFam" id="3.30.1490.20:FF:000010">
    <property type="entry name" value="Phosphoenolpyruvate synthase"/>
    <property type="match status" value="1"/>
</dbReference>
<evidence type="ECO:0000256" key="11">
    <source>
        <dbReference type="ARBA" id="ARBA00022840"/>
    </source>
</evidence>
<keyword evidence="7 15" id="KW-0808">Transferase</keyword>
<keyword evidence="10 15" id="KW-0418">Kinase</keyword>
<dbReference type="GO" id="GO:0008986">
    <property type="term" value="F:pyruvate, water dikinase activity"/>
    <property type="evidence" value="ECO:0007669"/>
    <property type="project" value="UniProtKB-EC"/>
</dbReference>
<comment type="cofactor">
    <cofactor evidence="1 15">
        <name>Mg(2+)</name>
        <dbReference type="ChEBI" id="CHEBI:18420"/>
    </cofactor>
</comment>
<evidence type="ECO:0000313" key="20">
    <source>
        <dbReference type="Proteomes" id="UP000178162"/>
    </source>
</evidence>
<dbReference type="PROSITE" id="PS00370">
    <property type="entry name" value="PEP_ENZYMES_PHOS_SITE"/>
    <property type="match status" value="1"/>
</dbReference>
<dbReference type="InterPro" id="IPR015813">
    <property type="entry name" value="Pyrv/PenolPyrv_kinase-like_dom"/>
</dbReference>
<evidence type="ECO:0000256" key="6">
    <source>
        <dbReference type="ARBA" id="ARBA00021623"/>
    </source>
</evidence>
<dbReference type="InterPro" id="IPR036637">
    <property type="entry name" value="Phosphohistidine_dom_sf"/>
</dbReference>
<organism evidence="19 20">
    <name type="scientific">Candidatus Woykebacteria bacterium RBG_16_39_9b</name>
    <dbReference type="NCBI Taxonomy" id="1802595"/>
    <lineage>
        <taxon>Bacteria</taxon>
        <taxon>Candidatus Woykeibacteriota</taxon>
    </lineage>
</organism>
<dbReference type="InterPro" id="IPR018274">
    <property type="entry name" value="PEP_util_AS"/>
</dbReference>
<dbReference type="PIRSF" id="PIRSF000854">
    <property type="entry name" value="PEP_synthase"/>
    <property type="match status" value="1"/>
</dbReference>
<dbReference type="GO" id="GO:0006094">
    <property type="term" value="P:gluconeogenesis"/>
    <property type="evidence" value="ECO:0007669"/>
    <property type="project" value="UniProtKB-UniPathway"/>
</dbReference>
<dbReference type="Gene3D" id="3.30.1490.20">
    <property type="entry name" value="ATP-grasp fold, A domain"/>
    <property type="match status" value="1"/>
</dbReference>
<evidence type="ECO:0000256" key="9">
    <source>
        <dbReference type="ARBA" id="ARBA00022741"/>
    </source>
</evidence>
<feature type="domain" description="Pyruvate phosphate dikinase AMP/ATP-binding" evidence="17">
    <location>
        <begin position="17"/>
        <end position="325"/>
    </location>
</feature>
<dbReference type="InterPro" id="IPR013815">
    <property type="entry name" value="ATP_grasp_subdomain_1"/>
</dbReference>
<dbReference type="SUPFAM" id="SSF52009">
    <property type="entry name" value="Phosphohistidine domain"/>
    <property type="match status" value="1"/>
</dbReference>
<protein>
    <recommendedName>
        <fullName evidence="6 15">Phosphoenolpyruvate synthase</fullName>
        <shortName evidence="15">PEP synthase</shortName>
        <ecNumber evidence="5 15">2.7.9.2</ecNumber>
    </recommendedName>
    <alternativeName>
        <fullName evidence="13 15">Pyruvate, water dikinase</fullName>
    </alternativeName>
</protein>
<comment type="function">
    <text evidence="2 15">Catalyzes the phosphorylation of pyruvate to phosphoenolpyruvate.</text>
</comment>
<evidence type="ECO:0000256" key="1">
    <source>
        <dbReference type="ARBA" id="ARBA00001946"/>
    </source>
</evidence>
<feature type="domain" description="PEP-utilising enzyme mobile" evidence="16">
    <location>
        <begin position="362"/>
        <end position="433"/>
    </location>
</feature>
<evidence type="ECO:0000256" key="5">
    <source>
        <dbReference type="ARBA" id="ARBA00011996"/>
    </source>
</evidence>
<evidence type="ECO:0000256" key="4">
    <source>
        <dbReference type="ARBA" id="ARBA00007837"/>
    </source>
</evidence>
<dbReference type="Gene3D" id="3.50.30.10">
    <property type="entry name" value="Phosphohistidine domain"/>
    <property type="match status" value="1"/>
</dbReference>
<evidence type="ECO:0000256" key="14">
    <source>
        <dbReference type="ARBA" id="ARBA00047700"/>
    </source>
</evidence>
<comment type="similarity">
    <text evidence="4 15">Belongs to the PEP-utilizing enzyme family.</text>
</comment>
<evidence type="ECO:0000259" key="17">
    <source>
        <dbReference type="Pfam" id="PF01326"/>
    </source>
</evidence>
<dbReference type="Gene3D" id="3.20.20.60">
    <property type="entry name" value="Phosphoenolpyruvate-binding domains"/>
    <property type="match status" value="1"/>
</dbReference>
<comment type="pathway">
    <text evidence="3 15">Carbohydrate biosynthesis; gluconeogenesis.</text>
</comment>
<name>A0A1G1WCY8_9BACT</name>
<dbReference type="AlphaFoldDB" id="A0A1G1WCY8"/>
<dbReference type="Gene3D" id="3.30.470.20">
    <property type="entry name" value="ATP-grasp fold, B domain"/>
    <property type="match status" value="1"/>
</dbReference>
<evidence type="ECO:0000256" key="15">
    <source>
        <dbReference type="PIRNR" id="PIRNR000854"/>
    </source>
</evidence>
<reference evidence="19 20" key="1">
    <citation type="journal article" date="2016" name="Nat. Commun.">
        <title>Thousands of microbial genomes shed light on interconnected biogeochemical processes in an aquifer system.</title>
        <authorList>
            <person name="Anantharaman K."/>
            <person name="Brown C.T."/>
            <person name="Hug L.A."/>
            <person name="Sharon I."/>
            <person name="Castelle C.J."/>
            <person name="Probst A.J."/>
            <person name="Thomas B.C."/>
            <person name="Singh A."/>
            <person name="Wilkins M.J."/>
            <person name="Karaoz U."/>
            <person name="Brodie E.L."/>
            <person name="Williams K.H."/>
            <person name="Hubbard S.S."/>
            <person name="Banfield J.F."/>
        </authorList>
    </citation>
    <scope>NUCLEOTIDE SEQUENCE [LARGE SCALE GENOMIC DNA]</scope>
</reference>
<dbReference type="Pfam" id="PF00391">
    <property type="entry name" value="PEP-utilizers"/>
    <property type="match status" value="1"/>
</dbReference>
<dbReference type="Pfam" id="PF01326">
    <property type="entry name" value="PPDK_N"/>
    <property type="match status" value="1"/>
</dbReference>
<dbReference type="InterPro" id="IPR002192">
    <property type="entry name" value="PPDK_AMP/ATP-bd"/>
</dbReference>
<evidence type="ECO:0000256" key="7">
    <source>
        <dbReference type="ARBA" id="ARBA00022679"/>
    </source>
</evidence>
<evidence type="ECO:0000259" key="16">
    <source>
        <dbReference type="Pfam" id="PF00391"/>
    </source>
</evidence>
<evidence type="ECO:0000256" key="10">
    <source>
        <dbReference type="ARBA" id="ARBA00022777"/>
    </source>
</evidence>
<dbReference type="InterPro" id="IPR006319">
    <property type="entry name" value="PEP_synth"/>
</dbReference>
<comment type="caution">
    <text evidence="19">The sequence shown here is derived from an EMBL/GenBank/DDBJ whole genome shotgun (WGS) entry which is preliminary data.</text>
</comment>
<dbReference type="EMBL" id="MHCR01000014">
    <property type="protein sequence ID" value="OGY25569.1"/>
    <property type="molecule type" value="Genomic_DNA"/>
</dbReference>
<dbReference type="GO" id="GO:0046872">
    <property type="term" value="F:metal ion binding"/>
    <property type="evidence" value="ECO:0007669"/>
    <property type="project" value="UniProtKB-KW"/>
</dbReference>
<accession>A0A1G1WCY8</accession>
<evidence type="ECO:0000313" key="19">
    <source>
        <dbReference type="EMBL" id="OGY25569.1"/>
    </source>
</evidence>
<dbReference type="SUPFAM" id="SSF51621">
    <property type="entry name" value="Phosphoenolpyruvate/pyruvate domain"/>
    <property type="match status" value="1"/>
</dbReference>
<keyword evidence="19" id="KW-0670">Pyruvate</keyword>
<evidence type="ECO:0000256" key="12">
    <source>
        <dbReference type="ARBA" id="ARBA00022842"/>
    </source>
</evidence>
<evidence type="ECO:0000256" key="8">
    <source>
        <dbReference type="ARBA" id="ARBA00022723"/>
    </source>
</evidence>
<dbReference type="InterPro" id="IPR040442">
    <property type="entry name" value="Pyrv_kinase-like_dom_sf"/>
</dbReference>
<gene>
    <name evidence="19" type="ORF">A2134_03285</name>
</gene>
<dbReference type="STRING" id="1802595.A2134_03285"/>
<keyword evidence="8 15" id="KW-0479">Metal-binding</keyword>
<dbReference type="NCBIfam" id="NF005057">
    <property type="entry name" value="PRK06464.1"/>
    <property type="match status" value="1"/>
</dbReference>
<dbReference type="SUPFAM" id="SSF56059">
    <property type="entry name" value="Glutathione synthetase ATP-binding domain-like"/>
    <property type="match status" value="1"/>
</dbReference>
<sequence>MPNSILWFSQIDKNDTNSVGGKAANLGELTRAGLPVPNGFTVTAGAYFNFIEASNLKEKIKFLLGKVDINNSNLLNETSSLIKKSIEASKLPDSLAKEIIISYKKLSKDSSALVAVRSSATAEDLPQASFAGQQSTFLNIKGDQQLLDAIKKCWASLFEARAIFYRVQNDFDHFKVGIAVPVQKMVQSEVSGVMFTIDPTNNDKRKIVIEAVYGLGETIVQGKVNPDHYEVDKQTFKIVKKELGDQTKQLVKIGTKTREIPVSKAYRKKQKLNDNKIIELAKLGKKIENHYLFPQDIEWALENDKLYIVQTRPVTTIKLIEKTSKEHIEIELPKILSGLAASPGIAVGSVKILRSAKEIGKIKQGDILVATMTNPDYVPAMKKAVAIVTDRGGRTSHAAIVSREMGIPAVVGAEGATKKLRNGAVITVSGTSGIIYKGALAPAKMKVLLYEQKKDTVETRELKTATKIFVNLAEPELAEAVSEKKVDGVGLLRAEFMIAEIGIHPKKLIKDGKQKIFVNKLTDGLLKFCASFNPRPVIYRATDFKTNEYRNLKGGSEFEPEEANPLLGFRGACRYTADFEVFELELASVKRVRNEFNFRNLWLMIPFVRTLSEMEKIKQMVSAAGLHRSPSFKLLMMAEIPSNVFLINEFLDIGVDGVSIGSNDLTMLILGVDRDNARVECDFNELDPAVLKALETIVRTCRKRGALVSICGQAPSVYPELTEKLVSWGISSVSVSPDAIEKTRSIVYEAEKNLAKNQRE</sequence>
<dbReference type="EC" id="2.7.9.2" evidence="5 15"/>
<keyword evidence="11 15" id="KW-0067">ATP-binding</keyword>
<dbReference type="PANTHER" id="PTHR43030:SF1">
    <property type="entry name" value="PHOSPHOENOLPYRUVATE SYNTHASE"/>
    <property type="match status" value="1"/>
</dbReference>
<dbReference type="PANTHER" id="PTHR43030">
    <property type="entry name" value="PHOSPHOENOLPYRUVATE SYNTHASE"/>
    <property type="match status" value="1"/>
</dbReference>
<keyword evidence="9 15" id="KW-0547">Nucleotide-binding</keyword>
<evidence type="ECO:0000256" key="2">
    <source>
        <dbReference type="ARBA" id="ARBA00002988"/>
    </source>
</evidence>
<proteinExistence type="inferred from homology"/>
<dbReference type="GO" id="GO:0005524">
    <property type="term" value="F:ATP binding"/>
    <property type="evidence" value="ECO:0007669"/>
    <property type="project" value="UniProtKB-KW"/>
</dbReference>
<dbReference type="UniPathway" id="UPA00138"/>
<evidence type="ECO:0000259" key="18">
    <source>
        <dbReference type="Pfam" id="PF02896"/>
    </source>
</evidence>
<dbReference type="Proteomes" id="UP000178162">
    <property type="component" value="Unassembled WGS sequence"/>
</dbReference>
<comment type="catalytic activity">
    <reaction evidence="14 15">
        <text>pyruvate + ATP + H2O = phosphoenolpyruvate + AMP + phosphate + 2 H(+)</text>
        <dbReference type="Rhea" id="RHEA:11364"/>
        <dbReference type="ChEBI" id="CHEBI:15361"/>
        <dbReference type="ChEBI" id="CHEBI:15377"/>
        <dbReference type="ChEBI" id="CHEBI:15378"/>
        <dbReference type="ChEBI" id="CHEBI:30616"/>
        <dbReference type="ChEBI" id="CHEBI:43474"/>
        <dbReference type="ChEBI" id="CHEBI:58702"/>
        <dbReference type="ChEBI" id="CHEBI:456215"/>
        <dbReference type="EC" id="2.7.9.2"/>
    </reaction>
</comment>
<evidence type="ECO:0000256" key="13">
    <source>
        <dbReference type="ARBA" id="ARBA00033470"/>
    </source>
</evidence>